<keyword evidence="2" id="KW-1185">Reference proteome</keyword>
<evidence type="ECO:0000313" key="2">
    <source>
        <dbReference type="Proteomes" id="UP001227268"/>
    </source>
</evidence>
<accession>A0ACC2W0C9</accession>
<comment type="caution">
    <text evidence="1">The sequence shown here is derived from an EMBL/GenBank/DDBJ whole genome shotgun (WGS) entry which is preliminary data.</text>
</comment>
<sequence length="165" mass="18037">MLNAIASSSRTASRSIHTSCIASASSSAARSVPVPGYNNYVTPLRKLIVDYHPEAPSQRGLREYIRNPLIKIARENPEVEILVRKVKQGRAAVLRGHYVNGRDKVVCVNQMEANEIGNKVQLLLDSSGAKLKHLKNIQVEAGPGSESARGIWSALHVPAESEYKI</sequence>
<protein>
    <submittedName>
        <fullName evidence="1">Uncharacterized protein</fullName>
    </submittedName>
</protein>
<proteinExistence type="predicted"/>
<gene>
    <name evidence="1" type="ORF">QFC21_002060</name>
</gene>
<organism evidence="1 2">
    <name type="scientific">Naganishia friedmannii</name>
    <dbReference type="NCBI Taxonomy" id="89922"/>
    <lineage>
        <taxon>Eukaryota</taxon>
        <taxon>Fungi</taxon>
        <taxon>Dikarya</taxon>
        <taxon>Basidiomycota</taxon>
        <taxon>Agaricomycotina</taxon>
        <taxon>Tremellomycetes</taxon>
        <taxon>Filobasidiales</taxon>
        <taxon>Filobasidiaceae</taxon>
        <taxon>Naganishia</taxon>
    </lineage>
</organism>
<dbReference type="Proteomes" id="UP001227268">
    <property type="component" value="Unassembled WGS sequence"/>
</dbReference>
<name>A0ACC2W0C9_9TREE</name>
<reference evidence="1" key="1">
    <citation type="submission" date="2023-04" db="EMBL/GenBank/DDBJ databases">
        <title>Draft Genome sequencing of Naganishia species isolated from polar environments using Oxford Nanopore Technology.</title>
        <authorList>
            <person name="Leo P."/>
            <person name="Venkateswaran K."/>
        </authorList>
    </citation>
    <scope>NUCLEOTIDE SEQUENCE</scope>
    <source>
        <strain evidence="1">MNA-CCFEE 5423</strain>
    </source>
</reference>
<dbReference type="EMBL" id="JASBWT010000005">
    <property type="protein sequence ID" value="KAJ9104562.1"/>
    <property type="molecule type" value="Genomic_DNA"/>
</dbReference>
<evidence type="ECO:0000313" key="1">
    <source>
        <dbReference type="EMBL" id="KAJ9104562.1"/>
    </source>
</evidence>